<dbReference type="Pfam" id="PF14559">
    <property type="entry name" value="TPR_19"/>
    <property type="match status" value="1"/>
</dbReference>
<dbReference type="PANTHER" id="PTHR43685:SF2">
    <property type="entry name" value="GLYCOSYLTRANSFERASE 2-LIKE DOMAIN-CONTAINING PROTEIN"/>
    <property type="match status" value="1"/>
</dbReference>
<dbReference type="SUPFAM" id="SSF48452">
    <property type="entry name" value="TPR-like"/>
    <property type="match status" value="1"/>
</dbReference>
<dbReference type="PANTHER" id="PTHR43685">
    <property type="entry name" value="GLYCOSYLTRANSFERASE"/>
    <property type="match status" value="1"/>
</dbReference>
<accession>A0A3B0Y9A1</accession>
<dbReference type="Gene3D" id="1.25.40.10">
    <property type="entry name" value="Tetratricopeptide repeat domain"/>
    <property type="match status" value="1"/>
</dbReference>
<dbReference type="InterPro" id="IPR029044">
    <property type="entry name" value="Nucleotide-diphossugar_trans"/>
</dbReference>
<dbReference type="SMART" id="SM00028">
    <property type="entry name" value="TPR"/>
    <property type="match status" value="2"/>
</dbReference>
<evidence type="ECO:0000313" key="2">
    <source>
        <dbReference type="EMBL" id="VAW77385.1"/>
    </source>
</evidence>
<reference evidence="2" key="1">
    <citation type="submission" date="2018-06" db="EMBL/GenBank/DDBJ databases">
        <authorList>
            <person name="Zhirakovskaya E."/>
        </authorList>
    </citation>
    <scope>NUCLEOTIDE SEQUENCE</scope>
</reference>
<dbReference type="SUPFAM" id="SSF53756">
    <property type="entry name" value="UDP-Glycosyltransferase/glycogen phosphorylase"/>
    <property type="match status" value="1"/>
</dbReference>
<dbReference type="InterPro" id="IPR001173">
    <property type="entry name" value="Glyco_trans_2-like"/>
</dbReference>
<dbReference type="Pfam" id="PF00535">
    <property type="entry name" value="Glycos_transf_2"/>
    <property type="match status" value="1"/>
</dbReference>
<dbReference type="PROSITE" id="PS50005">
    <property type="entry name" value="TPR"/>
    <property type="match status" value="1"/>
</dbReference>
<proteinExistence type="predicted"/>
<sequence length="1829" mass="203933">MSRFDDQGSNLIFILSLPRSGSTLLQRILGGHSQIHTVAEPWLMLNPLHALRETGVEAEYDAALARQGLEDFLSELDEGKQVYIDAVRAYASRLYGAALSQSGKTFFLDKTPRYYHIIPELRTCFPKARFVFLLRNPAAVLSSTLRVWFDNDPERLDGTSNYQDLTEGTGQLADALADFGDEAIIVRYEDLVSDTEQTVETLCRQLNISFEAGTLVYGDSNMSDGRHGDQTRIHEHEKAVADYCDAWVQNLRLAQRKQYALDYIDTLGTETVERLGYDADMIRDTLRSAEQSDNSVAADAVNAEGEALFQSGDEQGALEKFEQALSLDEGFVLAYNNLAVLYWHQKNPEQAVIALSNGLSKQPRDRNLVITAGQIFAALGMKTDALALVSAYLADSPDDVEVEALHDQIEAEGGTEDTVAEVVVTEVTSVPAEPIAVITSIAPSRIDVQQRAVQSWIDQGFEVMSLNVQEEIDRLKADFPGVRFVRAKRDGRKRLGKPYVYVNDMFSALRQSGRQVVGVINSDIILRTDEGFNQLLCQEAQGSLLYGSRIDIDRIEDEAGRYYHRGFDLFFMDRDVLRDMPENGFMLGMPWWDYWFPCLMLTKGVSVKRIDNPGAYHLWHKPNYSTENSVSFGEDFVKVFAGLPFLHLHDQSIEAGLGGFRFSVLSDSALYHVARNSQRISLPVSASKKSAAGRNPKVTAIVSTYASEEFIGECLQDLVNQTIADEIEILVIDAASPQNERAVVEKFQQNHPNIRYHRTPERIGIYAAWNLAVDMANGDYLVSCSTNDRLRGDACEILSRALDDQPDVALVYGNSFLTKDPHRNLDNAALSSMYIWPEYRYETLLDRSMVGPHAMWRRSVHETVGRFDESLLALGDQDFWIRLGEQHKLLALPDFTGLYLVSDDSLTGNTDVSSVEEDYVHMRWSWRHRYEKWFKNRLEVPEAVRCQEGPPVQIVLRAANGKTNGIADTLDSVAEQAYSNWTLAVVSEEPCPDPIFDEHPQLAWIQGGPGSANDECIDALLGGCTDDACLVFMEAGERLDALFLSDACAGLERHPEWKMLYCDDDCVASDGELTDPRFKPDFNLDLLRSSDYVGNACVFRSSAVKVIGETGAQGDARAFDLLLRVFDQFGRGAIGHLAEMRFHRSVSSNPAAEASIAFRRRAVQAHLNRCGEQALIEDAVIPGAFMLSYMSDKKPKVSILVVASGSGGGVGNAVHSIMSKTDYPDYEIRILVGPSVPVAVIDRLQVLQKETPFIHLERCANKISPASLNQMARDCSGDLLLWLNENSLILQKGWLARLVATGQRDSVGVVGVRAVNRKKTMLGAGVIPGIGGRGAGSGMLSGLHMTSEGYMGRAQLMQETGAVSPLCMLVSKEDFSRAGEFDTALAVDLYRSIDFCERIRAEGLQVVWTPHVTLMYLGATGAIDGEPESEEQVDRETALLHERWLGQFAREPAFNRHLSLSRSDYGLDTAIPATWNPELDNMPRVLSFGVGSLGSWQYRVRQPLNAMRDERLLQCVHTEFAGKESVHLPTVVDLERLQPTTLLMHNTMHDDFIEAMEKYKRVNNAFIVFGQDDLMTALPPKNPFSKTVYKDMKQRVRKCLSLADRLVVTTEPLAQALAGMADEIIVVPNAIDESVWGSLESNRGLGRKPRVGWAGAQQHLGDLEMLETVVRELADEVEWVFFGMCPPALLPWVSEVHQAVDFELYPEKLASLNLDLALAPLERNRFNESKSNLRVLEYGVLGWPVIATDIHPYQSAPVCRVPNQPRAWINAIRERIHDCNALAQDGDQLREWVYRNAMLGQQLDAWMSALNLVQSDAEVHHHHGHAANL</sequence>
<dbReference type="InterPro" id="IPR027417">
    <property type="entry name" value="P-loop_NTPase"/>
</dbReference>
<dbReference type="Gene3D" id="3.40.50.300">
    <property type="entry name" value="P-loop containing nucleotide triphosphate hydrolases"/>
    <property type="match status" value="1"/>
</dbReference>
<feature type="domain" description="Glycosyltransferase 2-like" evidence="1">
    <location>
        <begin position="700"/>
        <end position="862"/>
    </location>
</feature>
<dbReference type="Gene3D" id="3.90.550.10">
    <property type="entry name" value="Spore Coat Polysaccharide Biosynthesis Protein SpsA, Chain A"/>
    <property type="match status" value="3"/>
</dbReference>
<gene>
    <name evidence="2" type="ORF">MNBD_GAMMA15-2044</name>
</gene>
<dbReference type="InterPro" id="IPR050834">
    <property type="entry name" value="Glycosyltransf_2"/>
</dbReference>
<name>A0A3B0Y9A1_9ZZZZ</name>
<dbReference type="InterPro" id="IPR019734">
    <property type="entry name" value="TPR_rpt"/>
</dbReference>
<dbReference type="EMBL" id="UOFN01000076">
    <property type="protein sequence ID" value="VAW77385.1"/>
    <property type="molecule type" value="Genomic_DNA"/>
</dbReference>
<dbReference type="Pfam" id="PF13469">
    <property type="entry name" value="Sulfotransfer_3"/>
    <property type="match status" value="1"/>
</dbReference>
<dbReference type="SUPFAM" id="SSF52540">
    <property type="entry name" value="P-loop containing nucleoside triphosphate hydrolases"/>
    <property type="match status" value="1"/>
</dbReference>
<organism evidence="2">
    <name type="scientific">hydrothermal vent metagenome</name>
    <dbReference type="NCBI Taxonomy" id="652676"/>
    <lineage>
        <taxon>unclassified sequences</taxon>
        <taxon>metagenomes</taxon>
        <taxon>ecological metagenomes</taxon>
    </lineage>
</organism>
<protein>
    <submittedName>
        <fullName evidence="2">O-antigen biosynthesis protein</fullName>
    </submittedName>
</protein>
<dbReference type="Gene3D" id="3.40.50.2000">
    <property type="entry name" value="Glycogen Phosphorylase B"/>
    <property type="match status" value="1"/>
</dbReference>
<evidence type="ECO:0000259" key="1">
    <source>
        <dbReference type="Pfam" id="PF00535"/>
    </source>
</evidence>
<dbReference type="SUPFAM" id="SSF53448">
    <property type="entry name" value="Nucleotide-diphospho-sugar transferases"/>
    <property type="match status" value="4"/>
</dbReference>
<dbReference type="InterPro" id="IPR011990">
    <property type="entry name" value="TPR-like_helical_dom_sf"/>
</dbReference>